<reference evidence="2" key="1">
    <citation type="submission" date="2009-10" db="EMBL/GenBank/DDBJ databases">
        <title>Complete sequence of chromosome of Methanocaldococcus vulcanius M7.</title>
        <authorList>
            <consortium name="US DOE Joint Genome Institute"/>
            <person name="Lucas S."/>
            <person name="Copeland A."/>
            <person name="Lapidus A."/>
            <person name="Glavina del Rio T."/>
            <person name="Dalin E."/>
            <person name="Tice H."/>
            <person name="Bruce D."/>
            <person name="Goodwin L."/>
            <person name="Pitluck S."/>
            <person name="Lcollab F.I."/>
            <person name="Brettin T."/>
            <person name="Detter J.C."/>
            <person name="Han C."/>
            <person name="Tapia R."/>
            <person name="Kuske C.R."/>
            <person name="Schmutz J."/>
            <person name="Larimer F."/>
            <person name="Land M."/>
            <person name="Hauser L."/>
            <person name="Kyrpides N."/>
            <person name="Ovchinikova G."/>
            <person name="Sieprawska-Lupa M."/>
            <person name="Whitman W.B."/>
            <person name="Woyke T."/>
        </authorList>
    </citation>
    <scope>NUCLEOTIDE SEQUENCE [LARGE SCALE GENOMIC DNA]</scope>
    <source>
        <strain evidence="2">M7</strain>
    </source>
</reference>
<dbReference type="STRING" id="579137.Metvu_1382"/>
<dbReference type="AlphaFoldDB" id="C9RI33"/>
<dbReference type="EMBL" id="CP001787">
    <property type="protein sequence ID" value="ACX73235.1"/>
    <property type="molecule type" value="Genomic_DNA"/>
</dbReference>
<dbReference type="KEGG" id="mvu:Metvu_1382"/>
<keyword evidence="1" id="KW-1133">Transmembrane helix</keyword>
<organism evidence="2 3">
    <name type="scientific">Methanocaldococcus vulcanius (strain ATCC 700851 / DSM 12094 / M7)</name>
    <name type="common">Methanococcus vulcanius</name>
    <dbReference type="NCBI Taxonomy" id="579137"/>
    <lineage>
        <taxon>Archaea</taxon>
        <taxon>Methanobacteriati</taxon>
        <taxon>Methanobacteriota</taxon>
        <taxon>Methanomada group</taxon>
        <taxon>Methanococci</taxon>
        <taxon>Methanococcales</taxon>
        <taxon>Methanocaldococcaceae</taxon>
        <taxon>Methanocaldococcus</taxon>
    </lineage>
</organism>
<proteinExistence type="predicted"/>
<accession>C9RI33</accession>
<evidence type="ECO:0000313" key="2">
    <source>
        <dbReference type="EMBL" id="ACX73235.1"/>
    </source>
</evidence>
<feature type="transmembrane region" description="Helical" evidence="1">
    <location>
        <begin position="18"/>
        <end position="36"/>
    </location>
</feature>
<keyword evidence="1" id="KW-0472">Membrane</keyword>
<dbReference type="Proteomes" id="UP000002063">
    <property type="component" value="Chromosome"/>
</dbReference>
<evidence type="ECO:0000256" key="1">
    <source>
        <dbReference type="SAM" id="Phobius"/>
    </source>
</evidence>
<dbReference type="RefSeq" id="WP_015733454.1">
    <property type="nucleotide sequence ID" value="NC_013407.1"/>
</dbReference>
<gene>
    <name evidence="2" type="ordered locus">Metvu_1382</name>
</gene>
<name>C9RI33_METVM</name>
<sequence>MNLKSIWAIIDSKMFDKVMYLVIFAISVAVAILPHYKNAFFSVNFRNIITAGCCIGFY</sequence>
<dbReference type="HOGENOM" id="CLU_2968528_0_0_2"/>
<keyword evidence="1" id="KW-0812">Transmembrane</keyword>
<protein>
    <submittedName>
        <fullName evidence="2">Uncharacterized protein</fullName>
    </submittedName>
</protein>
<evidence type="ECO:0000313" key="3">
    <source>
        <dbReference type="Proteomes" id="UP000002063"/>
    </source>
</evidence>
<dbReference type="GeneID" id="42317352"/>
<keyword evidence="3" id="KW-1185">Reference proteome</keyword>